<dbReference type="PIRSF" id="PIRSF035859">
    <property type="entry name" value="ABC_tp_sb"/>
    <property type="match status" value="1"/>
</dbReference>
<proteinExistence type="predicted"/>
<dbReference type="AlphaFoldDB" id="A0A5C4NHG0"/>
<dbReference type="InterPro" id="IPR014597">
    <property type="entry name" value="ABC_tp_sb"/>
</dbReference>
<evidence type="ECO:0000256" key="1">
    <source>
        <dbReference type="ARBA" id="ARBA00022729"/>
    </source>
</evidence>
<keyword evidence="5" id="KW-1185">Reference proteome</keyword>
<accession>A0A5C4NHG0</accession>
<sequence length="577" mass="63795">MNLMKSTTALALALTVLGATSARADMEAARAFLDERIQRSALTREEQEAEMQWFVDAAQPFQGMEIKVVSETIPVHEYESQVLAPAFTAITGITVTHDLIGEGDVVERLQTQMQSGENIYDAYVNDSDLIGTHWRYQQARSLTDWMAGEGASVTSPTLNLDDFIGIQFTTGPDGELYQLPDQQFANLYWFRYDWFTDAKNMADFEAEYGYPLGVPVNWAAYEDIAKFFTGRDLSHMGVEGEVFGHMDYGKKDPSLGWRFTDAWMSMAGMGDVGEPNGLPVDEWGIRVNEASQPVGSCVARGGATNDAAAVYAIEKYVEWLGAYAPPAAAGMTFSESGPIPAQGQVAQQMFMYTTFVPSLVEPGIPVMNEDGTPRWRLAPSPHGAYWQEGMKVGYQDVGSWTIMESTPVDRAQAAWLYAQFVTSMTVDVEKAHAGLTFIRESTINHESFTERAPLLGGLVEFYRSPDRVRWSPTGTNIPDYPRLAQLWWQNIGDASSGAKTAQEALDALCEQQEEVLARLERSGVQGDLGPVLNEEQDPQVWLDEPGAPVAELADERGTPETVNYDELIQSWQTPSAN</sequence>
<evidence type="ECO:0000256" key="2">
    <source>
        <dbReference type="SAM" id="MobiDB-lite"/>
    </source>
</evidence>
<dbReference type="InterPro" id="IPR050490">
    <property type="entry name" value="Bact_solute-bd_prot1"/>
</dbReference>
<dbReference type="PANTHER" id="PTHR43649">
    <property type="entry name" value="ARABINOSE-BINDING PROTEIN-RELATED"/>
    <property type="match status" value="1"/>
</dbReference>
<reference evidence="4 5" key="1">
    <citation type="submission" date="2019-06" db="EMBL/GenBank/DDBJ databases">
        <authorList>
            <person name="Jiang L."/>
        </authorList>
    </citation>
    <scope>NUCLEOTIDE SEQUENCE [LARGE SCALE GENOMIC DNA]</scope>
    <source>
        <strain evidence="4 5">YIM 48858</strain>
    </source>
</reference>
<feature type="region of interest" description="Disordered" evidence="2">
    <location>
        <begin position="554"/>
        <end position="577"/>
    </location>
</feature>
<evidence type="ECO:0000313" key="5">
    <source>
        <dbReference type="Proteomes" id="UP000305709"/>
    </source>
</evidence>
<organism evidence="4 5">
    <name type="scientific">Rubellimicrobium roseum</name>
    <dbReference type="NCBI Taxonomy" id="687525"/>
    <lineage>
        <taxon>Bacteria</taxon>
        <taxon>Pseudomonadati</taxon>
        <taxon>Pseudomonadota</taxon>
        <taxon>Alphaproteobacteria</taxon>
        <taxon>Rhodobacterales</taxon>
        <taxon>Roseobacteraceae</taxon>
        <taxon>Rubellimicrobium</taxon>
    </lineage>
</organism>
<dbReference type="PANTHER" id="PTHR43649:SF33">
    <property type="entry name" value="POLYGALACTURONAN_RHAMNOGALACTURONAN-BINDING PROTEIN YTCQ"/>
    <property type="match status" value="1"/>
</dbReference>
<dbReference type="Gene3D" id="3.40.190.10">
    <property type="entry name" value="Periplasmic binding protein-like II"/>
    <property type="match status" value="2"/>
</dbReference>
<dbReference type="GO" id="GO:0022857">
    <property type="term" value="F:transmembrane transporter activity"/>
    <property type="evidence" value="ECO:0007669"/>
    <property type="project" value="InterPro"/>
</dbReference>
<name>A0A5C4NHG0_9RHOB</name>
<dbReference type="EMBL" id="VDFV01000004">
    <property type="protein sequence ID" value="TNC73305.1"/>
    <property type="molecule type" value="Genomic_DNA"/>
</dbReference>
<dbReference type="SUPFAM" id="SSF53850">
    <property type="entry name" value="Periplasmic binding protein-like II"/>
    <property type="match status" value="1"/>
</dbReference>
<protein>
    <submittedName>
        <fullName evidence="4">Carbohydrate ABC transporter substrate-binding protein</fullName>
    </submittedName>
</protein>
<dbReference type="OrthoDB" id="9812682at2"/>
<evidence type="ECO:0000256" key="3">
    <source>
        <dbReference type="SAM" id="SignalP"/>
    </source>
</evidence>
<feature type="signal peptide" evidence="3">
    <location>
        <begin position="1"/>
        <end position="24"/>
    </location>
</feature>
<dbReference type="Proteomes" id="UP000305709">
    <property type="component" value="Unassembled WGS sequence"/>
</dbReference>
<keyword evidence="1 3" id="KW-0732">Signal</keyword>
<gene>
    <name evidence="4" type="ORF">FHG71_05510</name>
</gene>
<comment type="caution">
    <text evidence="4">The sequence shown here is derived from an EMBL/GenBank/DDBJ whole genome shotgun (WGS) entry which is preliminary data.</text>
</comment>
<dbReference type="RefSeq" id="WP_139080628.1">
    <property type="nucleotide sequence ID" value="NZ_VDFV01000004.1"/>
</dbReference>
<feature type="chain" id="PRO_5023131380" evidence="3">
    <location>
        <begin position="25"/>
        <end position="577"/>
    </location>
</feature>
<evidence type="ECO:0000313" key="4">
    <source>
        <dbReference type="EMBL" id="TNC73305.1"/>
    </source>
</evidence>